<feature type="region of interest" description="Disordered" evidence="4">
    <location>
        <begin position="119"/>
        <end position="172"/>
    </location>
</feature>
<feature type="domain" description="DIRP" evidence="5">
    <location>
        <begin position="199"/>
        <end position="304"/>
    </location>
</feature>
<dbReference type="OrthoDB" id="2339771at2759"/>
<sequence>MADELENLDVYNLIPDQNLCFRTRKTSEFVARLHKSLVLEPPISNIDASEALLSFKNGGSEMREIKEEKMDEEFDPASLGLQRVGSVTPAKSQPSPQQAPLNRRGVPARIRKKNKLFYDDEDETPESENIVVPRSMLKTPRVKPGSKKMKKDKKDSSEPQTPTKNEGIGDRKLGQKIGMKLRNLLKLPKAQKWVCYEWFYSNIDSSLFGGENDFTVCLKESFPQLKTYLLTRVEWCKMRRMMGKPRRCSQAFFNEERNELERKRSKIRQLQQRKPTDLNSCKDLPVEIPLQLVIGTKVTARLRYPQDGLFTGSVDAFDTSNNTYRITFERQGLGTHSIPDYEVLANEPIETISVISMIHALRPNRHLGPEGYYSYQNDSIREDIPVELPRDTLPANVLENFVLLNKVLDVKRNKVYHLREMNTEAERKRSHSHTLSDDFVRKYASCIVELDHINSTLRQILGTVQTQCQSILPDLSMGSYLPTFLRNQSLEEAKGLVSGQKHSVNHQDLLDLVIELTALMIQVKSLSENDRNTYEVEVLSTSMDAIKKRLSPTNKNIFESVVEVHLRHIQAGLSGEVGTFSMFMATRP</sequence>
<accession>A0A8S9WWI0</accession>
<dbReference type="Proteomes" id="UP000466442">
    <property type="component" value="Unassembled WGS sequence"/>
</dbReference>
<dbReference type="GO" id="GO:0006357">
    <property type="term" value="P:regulation of transcription by RNA polymerase II"/>
    <property type="evidence" value="ECO:0007669"/>
    <property type="project" value="TreeGrafter"/>
</dbReference>
<dbReference type="GO" id="GO:0017053">
    <property type="term" value="C:transcription repressor complex"/>
    <property type="evidence" value="ECO:0007669"/>
    <property type="project" value="InterPro"/>
</dbReference>
<dbReference type="Pfam" id="PF19438">
    <property type="entry name" value="LIN9_C"/>
    <property type="match status" value="1"/>
</dbReference>
<keyword evidence="7" id="KW-1185">Reference proteome</keyword>
<reference evidence="6" key="1">
    <citation type="journal article" date="2021" name="Mol. Ecol. Resour.">
        <title>Apolygus lucorum genome provides insights into omnivorousness and mesophyll feeding.</title>
        <authorList>
            <person name="Liu Y."/>
            <person name="Liu H."/>
            <person name="Wang H."/>
            <person name="Huang T."/>
            <person name="Liu B."/>
            <person name="Yang B."/>
            <person name="Yin L."/>
            <person name="Li B."/>
            <person name="Zhang Y."/>
            <person name="Zhang S."/>
            <person name="Jiang F."/>
            <person name="Zhang X."/>
            <person name="Ren Y."/>
            <person name="Wang B."/>
            <person name="Wang S."/>
            <person name="Lu Y."/>
            <person name="Wu K."/>
            <person name="Fan W."/>
            <person name="Wang G."/>
        </authorList>
    </citation>
    <scope>NUCLEOTIDE SEQUENCE</scope>
    <source>
        <strain evidence="6">12Hb</strain>
    </source>
</reference>
<dbReference type="GO" id="GO:0005654">
    <property type="term" value="C:nucleoplasm"/>
    <property type="evidence" value="ECO:0007669"/>
    <property type="project" value="TreeGrafter"/>
</dbReference>
<protein>
    <recommendedName>
        <fullName evidence="5">DIRP domain-containing protein</fullName>
    </recommendedName>
</protein>
<dbReference type="GO" id="GO:0006351">
    <property type="term" value="P:DNA-templated transcription"/>
    <property type="evidence" value="ECO:0007669"/>
    <property type="project" value="InterPro"/>
</dbReference>
<comment type="subcellular location">
    <subcellularLocation>
        <location evidence="1">Nucleus</location>
    </subcellularLocation>
</comment>
<gene>
    <name evidence="6" type="ORF">GE061_005983</name>
</gene>
<dbReference type="AlphaFoldDB" id="A0A8S9WWI0"/>
<dbReference type="InterPro" id="IPR033471">
    <property type="entry name" value="DIRP"/>
</dbReference>
<evidence type="ECO:0000256" key="1">
    <source>
        <dbReference type="ARBA" id="ARBA00004123"/>
    </source>
</evidence>
<evidence type="ECO:0000259" key="5">
    <source>
        <dbReference type="SMART" id="SM01135"/>
    </source>
</evidence>
<dbReference type="GO" id="GO:0003677">
    <property type="term" value="F:DNA binding"/>
    <property type="evidence" value="ECO:0007669"/>
    <property type="project" value="TreeGrafter"/>
</dbReference>
<keyword evidence="3" id="KW-0539">Nucleus</keyword>
<evidence type="ECO:0000256" key="3">
    <source>
        <dbReference type="ARBA" id="ARBA00023242"/>
    </source>
</evidence>
<comment type="similarity">
    <text evidence="2">Belongs to the lin-9 family.</text>
</comment>
<dbReference type="PANTHER" id="PTHR21689">
    <property type="entry name" value="LIN-9"/>
    <property type="match status" value="1"/>
</dbReference>
<proteinExistence type="inferred from homology"/>
<feature type="compositionally biased region" description="Basic residues" evidence="4">
    <location>
        <begin position="140"/>
        <end position="151"/>
    </location>
</feature>
<feature type="region of interest" description="Disordered" evidence="4">
    <location>
        <begin position="85"/>
        <end position="106"/>
    </location>
</feature>
<evidence type="ECO:0000313" key="6">
    <source>
        <dbReference type="EMBL" id="KAF6199685.1"/>
    </source>
</evidence>
<dbReference type="SMART" id="SM01135">
    <property type="entry name" value="DIRP"/>
    <property type="match status" value="1"/>
</dbReference>
<dbReference type="GO" id="GO:0051726">
    <property type="term" value="P:regulation of cell cycle"/>
    <property type="evidence" value="ECO:0007669"/>
    <property type="project" value="TreeGrafter"/>
</dbReference>
<dbReference type="InterPro" id="IPR010561">
    <property type="entry name" value="LIN-9/ALY1"/>
</dbReference>
<evidence type="ECO:0000313" key="7">
    <source>
        <dbReference type="Proteomes" id="UP000466442"/>
    </source>
</evidence>
<dbReference type="EMBL" id="WIXP02000014">
    <property type="protein sequence ID" value="KAF6199685.1"/>
    <property type="molecule type" value="Genomic_DNA"/>
</dbReference>
<dbReference type="Pfam" id="PF06584">
    <property type="entry name" value="DIRP"/>
    <property type="match status" value="1"/>
</dbReference>
<evidence type="ECO:0000256" key="4">
    <source>
        <dbReference type="SAM" id="MobiDB-lite"/>
    </source>
</evidence>
<dbReference type="InterPro" id="IPR045831">
    <property type="entry name" value="LIN9_C"/>
</dbReference>
<name>A0A8S9WWI0_APOLU</name>
<feature type="compositionally biased region" description="Low complexity" evidence="4">
    <location>
        <begin position="89"/>
        <end position="100"/>
    </location>
</feature>
<dbReference type="PANTHER" id="PTHR21689:SF2">
    <property type="entry name" value="PROTEIN LIN-9 HOMOLOG"/>
    <property type="match status" value="1"/>
</dbReference>
<organism evidence="6 7">
    <name type="scientific">Apolygus lucorum</name>
    <name type="common">Small green plant bug</name>
    <name type="synonym">Lygocoris lucorum</name>
    <dbReference type="NCBI Taxonomy" id="248454"/>
    <lineage>
        <taxon>Eukaryota</taxon>
        <taxon>Metazoa</taxon>
        <taxon>Ecdysozoa</taxon>
        <taxon>Arthropoda</taxon>
        <taxon>Hexapoda</taxon>
        <taxon>Insecta</taxon>
        <taxon>Pterygota</taxon>
        <taxon>Neoptera</taxon>
        <taxon>Paraneoptera</taxon>
        <taxon>Hemiptera</taxon>
        <taxon>Heteroptera</taxon>
        <taxon>Panheteroptera</taxon>
        <taxon>Cimicomorpha</taxon>
        <taxon>Miridae</taxon>
        <taxon>Mirini</taxon>
        <taxon>Apolygus</taxon>
    </lineage>
</organism>
<comment type="caution">
    <text evidence="6">The sequence shown here is derived from an EMBL/GenBank/DDBJ whole genome shotgun (WGS) entry which is preliminary data.</text>
</comment>
<evidence type="ECO:0000256" key="2">
    <source>
        <dbReference type="ARBA" id="ARBA00006732"/>
    </source>
</evidence>